<accession>G0N491</accession>
<dbReference type="FunCoup" id="G0N491">
    <property type="interactions" value="384"/>
</dbReference>
<keyword evidence="1" id="KW-0472">Membrane</keyword>
<evidence type="ECO:0000313" key="3">
    <source>
        <dbReference type="Proteomes" id="UP000008068"/>
    </source>
</evidence>
<protein>
    <submittedName>
        <fullName evidence="2">Uncharacterized protein</fullName>
    </submittedName>
</protein>
<organism evidence="3">
    <name type="scientific">Caenorhabditis brenneri</name>
    <name type="common">Nematode worm</name>
    <dbReference type="NCBI Taxonomy" id="135651"/>
    <lineage>
        <taxon>Eukaryota</taxon>
        <taxon>Metazoa</taxon>
        <taxon>Ecdysozoa</taxon>
        <taxon>Nematoda</taxon>
        <taxon>Chromadorea</taxon>
        <taxon>Rhabditida</taxon>
        <taxon>Rhabditina</taxon>
        <taxon>Rhabditomorpha</taxon>
        <taxon>Rhabditoidea</taxon>
        <taxon>Rhabditidae</taxon>
        <taxon>Peloderinae</taxon>
        <taxon>Caenorhabditis</taxon>
    </lineage>
</organism>
<gene>
    <name evidence="2" type="ORF">CAEBREN_16768</name>
</gene>
<keyword evidence="3" id="KW-1185">Reference proteome</keyword>
<dbReference type="eggNOG" id="ENOG502TJ6P">
    <property type="taxonomic scope" value="Eukaryota"/>
</dbReference>
<feature type="transmembrane region" description="Helical" evidence="1">
    <location>
        <begin position="121"/>
        <end position="139"/>
    </location>
</feature>
<proteinExistence type="predicted"/>
<dbReference type="Proteomes" id="UP000008068">
    <property type="component" value="Unassembled WGS sequence"/>
</dbReference>
<dbReference type="EMBL" id="GL379837">
    <property type="protein sequence ID" value="EGT52472.1"/>
    <property type="molecule type" value="Genomic_DNA"/>
</dbReference>
<dbReference type="HOGENOM" id="CLU_1628507_0_0_1"/>
<keyword evidence="1" id="KW-1133">Transmembrane helix</keyword>
<sequence>MVRYWISEWTGTAEGLDMAQEIVPTFFNVICLALISSFTLTGSILAVYYDRKGTVLLFLSQIASIVFAVVYFSVPLASHTVNEYCNYDASLDSNAFYGIFIWVTCLFKCFGYFLPIFMVLWFIYCTIAIGIVLSGHHVFANQPNFNRTGFELISTDEQEEILA</sequence>
<feature type="transmembrane region" description="Helical" evidence="1">
    <location>
        <begin position="55"/>
        <end position="74"/>
    </location>
</feature>
<evidence type="ECO:0000256" key="1">
    <source>
        <dbReference type="SAM" id="Phobius"/>
    </source>
</evidence>
<dbReference type="OrthoDB" id="10518370at2759"/>
<dbReference type="AlphaFoldDB" id="G0N491"/>
<reference evidence="3" key="1">
    <citation type="submission" date="2011-07" db="EMBL/GenBank/DDBJ databases">
        <authorList>
            <consortium name="Caenorhabditis brenneri Sequencing and Analysis Consortium"/>
            <person name="Wilson R.K."/>
        </authorList>
    </citation>
    <scope>NUCLEOTIDE SEQUENCE [LARGE SCALE GENOMIC DNA]</scope>
    <source>
        <strain evidence="3">PB2801</strain>
    </source>
</reference>
<dbReference type="InParanoid" id="G0N491"/>
<keyword evidence="1" id="KW-0812">Transmembrane</keyword>
<name>G0N491_CAEBE</name>
<feature type="transmembrane region" description="Helical" evidence="1">
    <location>
        <begin position="26"/>
        <end position="48"/>
    </location>
</feature>
<feature type="transmembrane region" description="Helical" evidence="1">
    <location>
        <begin position="94"/>
        <end position="114"/>
    </location>
</feature>
<evidence type="ECO:0000313" key="2">
    <source>
        <dbReference type="EMBL" id="EGT52472.1"/>
    </source>
</evidence>